<comment type="catalytic activity">
    <reaction evidence="1">
        <text>S-ubiquitinyl-[E2 ubiquitin-conjugating enzyme]-L-cysteine + [acceptor protein]-L-lysine = [E2 ubiquitin-conjugating enzyme]-L-cysteine + N(6)-ubiquitinyl-[acceptor protein]-L-lysine.</text>
        <dbReference type="EC" id="2.3.2.27"/>
    </reaction>
</comment>
<evidence type="ECO:0000256" key="8">
    <source>
        <dbReference type="ARBA" id="ARBA00022771"/>
    </source>
</evidence>
<dbReference type="GO" id="GO:0008270">
    <property type="term" value="F:zinc ion binding"/>
    <property type="evidence" value="ECO:0007669"/>
    <property type="project" value="UniProtKB-KW"/>
</dbReference>
<accession>A0A2I0X1S5</accession>
<dbReference type="UniPathway" id="UPA00143"/>
<dbReference type="InterPro" id="IPR001841">
    <property type="entry name" value="Znf_RING"/>
</dbReference>
<dbReference type="PANTHER" id="PTHR46913:SF22">
    <property type="entry name" value="RING-TYPE E3 UBIQUITIN TRANSFERASE"/>
    <property type="match status" value="1"/>
</dbReference>
<keyword evidence="9" id="KW-0833">Ubl conjugation pathway</keyword>
<dbReference type="Gene3D" id="3.30.40.10">
    <property type="entry name" value="Zinc/RING finger domain, C3HC4 (zinc finger)"/>
    <property type="match status" value="1"/>
</dbReference>
<dbReference type="Pfam" id="PF13639">
    <property type="entry name" value="zf-RING_2"/>
    <property type="match status" value="1"/>
</dbReference>
<feature type="transmembrane region" description="Helical" evidence="15">
    <location>
        <begin position="61"/>
        <end position="81"/>
    </location>
</feature>
<dbReference type="PANTHER" id="PTHR46913">
    <property type="entry name" value="RING-H2 FINGER PROTEIN ATL16"/>
    <property type="match status" value="1"/>
</dbReference>
<comment type="subcellular location">
    <subcellularLocation>
        <location evidence="2">Membrane</location>
        <topology evidence="2">Single-pass membrane protein</topology>
    </subcellularLocation>
</comment>
<gene>
    <name evidence="17" type="ORF">MA16_Dca003883</name>
</gene>
<dbReference type="SMART" id="SM00184">
    <property type="entry name" value="RING"/>
    <property type="match status" value="1"/>
</dbReference>
<evidence type="ECO:0000256" key="10">
    <source>
        <dbReference type="ARBA" id="ARBA00022833"/>
    </source>
</evidence>
<evidence type="ECO:0000313" key="18">
    <source>
        <dbReference type="Proteomes" id="UP000233837"/>
    </source>
</evidence>
<keyword evidence="12 15" id="KW-0472">Membrane</keyword>
<dbReference type="GO" id="GO:0016020">
    <property type="term" value="C:membrane"/>
    <property type="evidence" value="ECO:0007669"/>
    <property type="project" value="UniProtKB-SubCell"/>
</dbReference>
<evidence type="ECO:0000256" key="9">
    <source>
        <dbReference type="ARBA" id="ARBA00022786"/>
    </source>
</evidence>
<dbReference type="FunFam" id="3.30.40.10:FF:000233">
    <property type="entry name" value="RING-H2 finger protein ATL54"/>
    <property type="match status" value="1"/>
</dbReference>
<evidence type="ECO:0000256" key="2">
    <source>
        <dbReference type="ARBA" id="ARBA00004167"/>
    </source>
</evidence>
<comment type="pathway">
    <text evidence="3">Protein modification; protein ubiquitination.</text>
</comment>
<keyword evidence="11 15" id="KW-1133">Transmembrane helix</keyword>
<dbReference type="GO" id="GO:0016567">
    <property type="term" value="P:protein ubiquitination"/>
    <property type="evidence" value="ECO:0007669"/>
    <property type="project" value="UniProtKB-UniPathway"/>
</dbReference>
<dbReference type="Proteomes" id="UP000233837">
    <property type="component" value="Unassembled WGS sequence"/>
</dbReference>
<evidence type="ECO:0000256" key="11">
    <source>
        <dbReference type="ARBA" id="ARBA00022989"/>
    </source>
</evidence>
<feature type="compositionally biased region" description="Acidic residues" evidence="14">
    <location>
        <begin position="215"/>
        <end position="248"/>
    </location>
</feature>
<dbReference type="AlphaFoldDB" id="A0A2I0X1S5"/>
<evidence type="ECO:0000256" key="15">
    <source>
        <dbReference type="SAM" id="Phobius"/>
    </source>
</evidence>
<evidence type="ECO:0000256" key="3">
    <source>
        <dbReference type="ARBA" id="ARBA00004906"/>
    </source>
</evidence>
<sequence>MATVDNQQGWLPYDGSINRDCSQGFCSIYCPQWCYVLFSPPPPLSLAGADNDSSSTTFSPLVISIIAILASALLLVSYYTFVSKNCASLSFSRRPFHYEEDSGGGAAASVRHEEWHVLPSNGLEEALINKITVLRYKRKEGLVDGTDCSVCLGEFKEEESLRLLPKCSHAFHLQCIDTWLKSHANCPLCRANIVLELDGNEEEMVMIVEDAERSGEEEEEEEEEEEAAEEEEQEEQEEEAEENEEDEGTDHGTDAAEIGEEDSERVRRCLSMGSSAEYPNRVSIADVLQMSMEEEYMVAKNCGLVGEGGTWRRREREQNSGNGRSRGLNCVMSTVRMKRSVSSGRFFFNRQGRGRSSLLPV</sequence>
<dbReference type="InterPro" id="IPR013083">
    <property type="entry name" value="Znf_RING/FYVE/PHD"/>
</dbReference>
<feature type="region of interest" description="Disordered" evidence="14">
    <location>
        <begin position="210"/>
        <end position="266"/>
    </location>
</feature>
<keyword evidence="6 15" id="KW-0812">Transmembrane</keyword>
<evidence type="ECO:0000259" key="16">
    <source>
        <dbReference type="PROSITE" id="PS50089"/>
    </source>
</evidence>
<evidence type="ECO:0000256" key="1">
    <source>
        <dbReference type="ARBA" id="ARBA00000900"/>
    </source>
</evidence>
<protein>
    <recommendedName>
        <fullName evidence="4">RING-type E3 ubiquitin transferase</fullName>
        <ecNumber evidence="4">2.3.2.27</ecNumber>
    </recommendedName>
</protein>
<keyword evidence="8 13" id="KW-0863">Zinc-finger</keyword>
<reference evidence="17 18" key="2">
    <citation type="journal article" date="2017" name="Nature">
        <title>The Apostasia genome and the evolution of orchids.</title>
        <authorList>
            <person name="Zhang G.Q."/>
            <person name="Liu K.W."/>
            <person name="Li Z."/>
            <person name="Lohaus R."/>
            <person name="Hsiao Y.Y."/>
            <person name="Niu S.C."/>
            <person name="Wang J.Y."/>
            <person name="Lin Y.C."/>
            <person name="Xu Q."/>
            <person name="Chen L.J."/>
            <person name="Yoshida K."/>
            <person name="Fujiwara S."/>
            <person name="Wang Z.W."/>
            <person name="Zhang Y.Q."/>
            <person name="Mitsuda N."/>
            <person name="Wang M."/>
            <person name="Liu G.H."/>
            <person name="Pecoraro L."/>
            <person name="Huang H.X."/>
            <person name="Xiao X.J."/>
            <person name="Lin M."/>
            <person name="Wu X.Y."/>
            <person name="Wu W.L."/>
            <person name="Chen Y.Y."/>
            <person name="Chang S.B."/>
            <person name="Sakamoto S."/>
            <person name="Ohme-Takagi M."/>
            <person name="Yagi M."/>
            <person name="Zeng S.J."/>
            <person name="Shen C.Y."/>
            <person name="Yeh C.M."/>
            <person name="Luo Y.B."/>
            <person name="Tsai W.C."/>
            <person name="Van de Peer Y."/>
            <person name="Liu Z.J."/>
        </authorList>
    </citation>
    <scope>NUCLEOTIDE SEQUENCE [LARGE SCALE GENOMIC DNA]</scope>
    <source>
        <tissue evidence="17">The whole plant</tissue>
    </source>
</reference>
<dbReference type="OrthoDB" id="9984778at2759"/>
<name>A0A2I0X1S5_9ASPA</name>
<reference evidence="17 18" key="1">
    <citation type="journal article" date="2016" name="Sci. Rep.">
        <title>The Dendrobium catenatum Lindl. genome sequence provides insights into polysaccharide synthase, floral development and adaptive evolution.</title>
        <authorList>
            <person name="Zhang G.Q."/>
            <person name="Xu Q."/>
            <person name="Bian C."/>
            <person name="Tsai W.C."/>
            <person name="Yeh C.M."/>
            <person name="Liu K.W."/>
            <person name="Yoshida K."/>
            <person name="Zhang L.S."/>
            <person name="Chang S.B."/>
            <person name="Chen F."/>
            <person name="Shi Y."/>
            <person name="Su Y.Y."/>
            <person name="Zhang Y.Q."/>
            <person name="Chen L.J."/>
            <person name="Yin Y."/>
            <person name="Lin M."/>
            <person name="Huang H."/>
            <person name="Deng H."/>
            <person name="Wang Z.W."/>
            <person name="Zhu S.L."/>
            <person name="Zhao X."/>
            <person name="Deng C."/>
            <person name="Niu S.C."/>
            <person name="Huang J."/>
            <person name="Wang M."/>
            <person name="Liu G.H."/>
            <person name="Yang H.J."/>
            <person name="Xiao X.J."/>
            <person name="Hsiao Y.Y."/>
            <person name="Wu W.L."/>
            <person name="Chen Y.Y."/>
            <person name="Mitsuda N."/>
            <person name="Ohme-Takagi M."/>
            <person name="Luo Y.B."/>
            <person name="Van de Peer Y."/>
            <person name="Liu Z.J."/>
        </authorList>
    </citation>
    <scope>NUCLEOTIDE SEQUENCE [LARGE SCALE GENOMIC DNA]</scope>
    <source>
        <tissue evidence="17">The whole plant</tissue>
    </source>
</reference>
<evidence type="ECO:0000256" key="13">
    <source>
        <dbReference type="PROSITE-ProRule" id="PRU00175"/>
    </source>
</evidence>
<evidence type="ECO:0000256" key="5">
    <source>
        <dbReference type="ARBA" id="ARBA00022679"/>
    </source>
</evidence>
<evidence type="ECO:0000256" key="12">
    <source>
        <dbReference type="ARBA" id="ARBA00023136"/>
    </source>
</evidence>
<feature type="domain" description="RING-type" evidence="16">
    <location>
        <begin position="148"/>
        <end position="190"/>
    </location>
</feature>
<evidence type="ECO:0000313" key="17">
    <source>
        <dbReference type="EMBL" id="PKU81866.1"/>
    </source>
</evidence>
<evidence type="ECO:0000256" key="7">
    <source>
        <dbReference type="ARBA" id="ARBA00022723"/>
    </source>
</evidence>
<evidence type="ECO:0000256" key="6">
    <source>
        <dbReference type="ARBA" id="ARBA00022692"/>
    </source>
</evidence>
<dbReference type="GO" id="GO:0061630">
    <property type="term" value="F:ubiquitin protein ligase activity"/>
    <property type="evidence" value="ECO:0007669"/>
    <property type="project" value="UniProtKB-EC"/>
</dbReference>
<proteinExistence type="predicted"/>
<keyword evidence="5" id="KW-0808">Transferase</keyword>
<dbReference type="SUPFAM" id="SSF57850">
    <property type="entry name" value="RING/U-box"/>
    <property type="match status" value="1"/>
</dbReference>
<dbReference type="CDD" id="cd16461">
    <property type="entry name" value="RING-H2_EL5-like"/>
    <property type="match status" value="1"/>
</dbReference>
<keyword evidence="10" id="KW-0862">Zinc</keyword>
<dbReference type="EC" id="2.3.2.27" evidence="4"/>
<dbReference type="PROSITE" id="PS50089">
    <property type="entry name" value="ZF_RING_2"/>
    <property type="match status" value="1"/>
</dbReference>
<evidence type="ECO:0000256" key="4">
    <source>
        <dbReference type="ARBA" id="ARBA00012483"/>
    </source>
</evidence>
<organism evidence="17 18">
    <name type="scientific">Dendrobium catenatum</name>
    <dbReference type="NCBI Taxonomy" id="906689"/>
    <lineage>
        <taxon>Eukaryota</taxon>
        <taxon>Viridiplantae</taxon>
        <taxon>Streptophyta</taxon>
        <taxon>Embryophyta</taxon>
        <taxon>Tracheophyta</taxon>
        <taxon>Spermatophyta</taxon>
        <taxon>Magnoliopsida</taxon>
        <taxon>Liliopsida</taxon>
        <taxon>Asparagales</taxon>
        <taxon>Orchidaceae</taxon>
        <taxon>Epidendroideae</taxon>
        <taxon>Malaxideae</taxon>
        <taxon>Dendrobiinae</taxon>
        <taxon>Dendrobium</taxon>
    </lineage>
</organism>
<dbReference type="EMBL" id="KZ502211">
    <property type="protein sequence ID" value="PKU81866.1"/>
    <property type="molecule type" value="Genomic_DNA"/>
</dbReference>
<evidence type="ECO:0000256" key="14">
    <source>
        <dbReference type="SAM" id="MobiDB-lite"/>
    </source>
</evidence>
<keyword evidence="7" id="KW-0479">Metal-binding</keyword>
<dbReference type="InterPro" id="IPR044600">
    <property type="entry name" value="ATL1/ATL16-like"/>
</dbReference>
<keyword evidence="18" id="KW-1185">Reference proteome</keyword>